<keyword evidence="1" id="KW-0732">Signal</keyword>
<evidence type="ECO:0000259" key="2">
    <source>
        <dbReference type="PROSITE" id="PS50268"/>
    </source>
</evidence>
<dbReference type="GO" id="GO:0005509">
    <property type="term" value="F:calcium ion binding"/>
    <property type="evidence" value="ECO:0007669"/>
    <property type="project" value="InterPro"/>
</dbReference>
<evidence type="ECO:0000313" key="3">
    <source>
        <dbReference type="EMBL" id="BDW91333.1"/>
    </source>
</evidence>
<organism evidence="3 4">
    <name type="scientific">Flagellimonas marinaquae</name>
    <dbReference type="NCBI Taxonomy" id="254955"/>
    <lineage>
        <taxon>Bacteria</taxon>
        <taxon>Pseudomonadati</taxon>
        <taxon>Bacteroidota</taxon>
        <taxon>Flavobacteriia</taxon>
        <taxon>Flavobacteriales</taxon>
        <taxon>Flavobacteriaceae</taxon>
        <taxon>Flagellimonas</taxon>
    </lineage>
</organism>
<feature type="chain" id="PRO_5045074764" description="Cadherin domain-containing protein" evidence="1">
    <location>
        <begin position="26"/>
        <end position="553"/>
    </location>
</feature>
<dbReference type="CDD" id="cd11304">
    <property type="entry name" value="Cadherin_repeat"/>
    <property type="match status" value="2"/>
</dbReference>
<dbReference type="EMBL" id="AP027268">
    <property type="protein sequence ID" value="BDW91333.1"/>
    <property type="molecule type" value="Genomic_DNA"/>
</dbReference>
<reference evidence="3 4" key="1">
    <citation type="submission" date="2023-01" db="EMBL/GenBank/DDBJ databases">
        <title>Complete genome sequence of Muricauda aquimarina strain IFOP_LL357.</title>
        <authorList>
            <person name="Gajardo G."/>
            <person name="Ueki S."/>
            <person name="Maruyama F."/>
        </authorList>
    </citation>
    <scope>NUCLEOTIDE SEQUENCE [LARGE SCALE GENOMIC DNA]</scope>
    <source>
        <strain evidence="3 4">IFOP_LL357</strain>
    </source>
</reference>
<dbReference type="InterPro" id="IPR002126">
    <property type="entry name" value="Cadherin-like_dom"/>
</dbReference>
<keyword evidence="4" id="KW-1185">Reference proteome</keyword>
<dbReference type="GO" id="GO:0016020">
    <property type="term" value="C:membrane"/>
    <property type="evidence" value="ECO:0007669"/>
    <property type="project" value="InterPro"/>
</dbReference>
<feature type="domain" description="Cadherin" evidence="2">
    <location>
        <begin position="349"/>
        <end position="458"/>
    </location>
</feature>
<dbReference type="Proteomes" id="UP001330184">
    <property type="component" value="Chromosome"/>
</dbReference>
<dbReference type="Gene3D" id="2.60.40.60">
    <property type="entry name" value="Cadherins"/>
    <property type="match status" value="1"/>
</dbReference>
<dbReference type="InterPro" id="IPR015919">
    <property type="entry name" value="Cadherin-like_sf"/>
</dbReference>
<dbReference type="SUPFAM" id="SSF49313">
    <property type="entry name" value="Cadherin-like"/>
    <property type="match status" value="1"/>
</dbReference>
<dbReference type="PROSITE" id="PS50268">
    <property type="entry name" value="CADHERIN_2"/>
    <property type="match status" value="1"/>
</dbReference>
<sequence length="553" mass="59253">MKHTNLTLIYTLAVGSLFFSCSDDAEDTDNPIPEATVEITAQDVTITMDEVTQIEDGESLELSLASLADYITVEGAEGVEPVFSIKSQSVDGAFAIEGNNLILNNKTILDFETNPEFTAVVTVTVGDESKDLNVTLTLNDVHEATWSIGPIEVGMYENPENNEQLLIVAISNYNPELDGEVTVTLSEQSPANALRMDGKALLVNDASLFDFETNPTITAKFTVTDANGRTQENVITISLIDVAETSWTAENTAFTIDEHPNSGTVIGNIAPALTDSNIVLSYSISQITPDLLVIDTNGDVIVNHGYLMDYETGDKAATVTITDNQGNSQDIFIVVHLNNIQEPQWGFNVTSQGNITVNENLPNGNTLGIFSQYIVDYREGVHGTLSYSLANESVPGALGVTGQGFLQVNDASAFDYETNPTITATLKATDQRGATNSVPVTITLNDLGELTLNDISVFVSSSSSPGDVAFTPSVFLDGVRIANTDLASDYVVTFSDYKINGQNTASSILELNNSGQVTLLNVLGSQDNFTAIMTVTSAQDQNITVSANVLVRF</sequence>
<feature type="signal peptide" evidence="1">
    <location>
        <begin position="1"/>
        <end position="25"/>
    </location>
</feature>
<evidence type="ECO:0000256" key="1">
    <source>
        <dbReference type="SAM" id="SignalP"/>
    </source>
</evidence>
<evidence type="ECO:0000313" key="4">
    <source>
        <dbReference type="Proteomes" id="UP001330184"/>
    </source>
</evidence>
<proteinExistence type="predicted"/>
<dbReference type="PROSITE" id="PS51257">
    <property type="entry name" value="PROKAR_LIPOPROTEIN"/>
    <property type="match status" value="1"/>
</dbReference>
<protein>
    <recommendedName>
        <fullName evidence="2">Cadherin domain-containing protein</fullName>
    </recommendedName>
</protein>
<dbReference type="GO" id="GO:0007156">
    <property type="term" value="P:homophilic cell adhesion via plasma membrane adhesion molecules"/>
    <property type="evidence" value="ECO:0007669"/>
    <property type="project" value="InterPro"/>
</dbReference>
<dbReference type="RefSeq" id="WP_338195832.1">
    <property type="nucleotide sequence ID" value="NZ_AP027268.1"/>
</dbReference>
<gene>
    <name evidence="3" type="ORF">MACH07_01650</name>
</gene>
<accession>A0AA48HFM1</accession>
<dbReference type="AlphaFoldDB" id="A0AA48HFM1"/>
<name>A0AA48HFM1_9FLAO</name>